<dbReference type="PANTHER" id="PTHR42646:SF2">
    <property type="entry name" value="5'-3' EXONUCLEASE FAMILY PROTEIN"/>
    <property type="match status" value="1"/>
</dbReference>
<name>A0ABQ6IK01_9MICO</name>
<dbReference type="Pfam" id="PF02739">
    <property type="entry name" value="5_3_exonuc_N"/>
    <property type="match status" value="1"/>
</dbReference>
<dbReference type="InterPro" id="IPR002421">
    <property type="entry name" value="5-3_exonuclease"/>
</dbReference>
<dbReference type="RefSeq" id="WP_284329126.1">
    <property type="nucleotide sequence ID" value="NZ_BSUN01000001.1"/>
</dbReference>
<dbReference type="PANTHER" id="PTHR42646">
    <property type="entry name" value="FLAP ENDONUCLEASE XNI"/>
    <property type="match status" value="1"/>
</dbReference>
<organism evidence="6 7">
    <name type="scientific">Demequina litorisediminis</name>
    <dbReference type="NCBI Taxonomy" id="1849022"/>
    <lineage>
        <taxon>Bacteria</taxon>
        <taxon>Bacillati</taxon>
        <taxon>Actinomycetota</taxon>
        <taxon>Actinomycetes</taxon>
        <taxon>Micrococcales</taxon>
        <taxon>Demequinaceae</taxon>
        <taxon>Demequina</taxon>
    </lineage>
</organism>
<proteinExistence type="predicted"/>
<evidence type="ECO:0000313" key="6">
    <source>
        <dbReference type="EMBL" id="GMA37468.1"/>
    </source>
</evidence>
<accession>A0ABQ6IK01</accession>
<dbReference type="InterPro" id="IPR029060">
    <property type="entry name" value="PIN-like_dom_sf"/>
</dbReference>
<dbReference type="Proteomes" id="UP001157125">
    <property type="component" value="Unassembled WGS sequence"/>
</dbReference>
<evidence type="ECO:0000256" key="4">
    <source>
        <dbReference type="ARBA" id="ARBA00050026"/>
    </source>
</evidence>
<sequence>MSDENRPTLLLIDGLSMAFRAFFGLPVENFATSTGVPTNAVYGFTTMLATLMKDHAPTHVAVAFDLPGGTFRTEELPAYKGTRDATPPEFEPQVPLIREMLDALGVSAVDKARYEADDLLATYARLGREAGMRVLVVSGDRDTIQAW</sequence>
<evidence type="ECO:0000256" key="2">
    <source>
        <dbReference type="ARBA" id="ARBA00022801"/>
    </source>
</evidence>
<reference evidence="7" key="1">
    <citation type="journal article" date="2019" name="Int. J. Syst. Evol. Microbiol.">
        <title>The Global Catalogue of Microorganisms (GCM) 10K type strain sequencing project: providing services to taxonomists for standard genome sequencing and annotation.</title>
        <authorList>
            <consortium name="The Broad Institute Genomics Platform"/>
            <consortium name="The Broad Institute Genome Sequencing Center for Infectious Disease"/>
            <person name="Wu L."/>
            <person name="Ma J."/>
        </authorList>
    </citation>
    <scope>NUCLEOTIDE SEQUENCE [LARGE SCALE GENOMIC DNA]</scope>
    <source>
        <strain evidence="7">NBRC 112299</strain>
    </source>
</reference>
<dbReference type="Gene3D" id="3.40.50.1010">
    <property type="entry name" value="5'-nuclease"/>
    <property type="match status" value="1"/>
</dbReference>
<feature type="domain" description="5'-3' exonuclease" evidence="5">
    <location>
        <begin position="5"/>
        <end position="146"/>
    </location>
</feature>
<dbReference type="SMART" id="SM00475">
    <property type="entry name" value="53EXOc"/>
    <property type="match status" value="1"/>
</dbReference>
<gene>
    <name evidence="6" type="ORF">GCM10025876_36720</name>
</gene>
<evidence type="ECO:0000256" key="3">
    <source>
        <dbReference type="ARBA" id="ARBA00049957"/>
    </source>
</evidence>
<dbReference type="CDD" id="cd09859">
    <property type="entry name" value="PIN_53EXO"/>
    <property type="match status" value="1"/>
</dbReference>
<keyword evidence="7" id="KW-1185">Reference proteome</keyword>
<evidence type="ECO:0000313" key="7">
    <source>
        <dbReference type="Proteomes" id="UP001157125"/>
    </source>
</evidence>
<dbReference type="InterPro" id="IPR038969">
    <property type="entry name" value="FEN"/>
</dbReference>
<dbReference type="SUPFAM" id="SSF88723">
    <property type="entry name" value="PIN domain-like"/>
    <property type="match status" value="1"/>
</dbReference>
<keyword evidence="2" id="KW-0378">Hydrolase</keyword>
<evidence type="ECO:0000259" key="5">
    <source>
        <dbReference type="SMART" id="SM00475"/>
    </source>
</evidence>
<dbReference type="EMBL" id="BSUN01000001">
    <property type="protein sequence ID" value="GMA37468.1"/>
    <property type="molecule type" value="Genomic_DNA"/>
</dbReference>
<protein>
    <recommendedName>
        <fullName evidence="4">5'-3' exonuclease</fullName>
    </recommendedName>
</protein>
<keyword evidence="1" id="KW-0540">Nuclease</keyword>
<comment type="function">
    <text evidence="3">5'-3' exonuclease acting preferentially on double-stranded DNA.</text>
</comment>
<dbReference type="InterPro" id="IPR020046">
    <property type="entry name" value="5-3_exonucl_a-hlix_arch_N"/>
</dbReference>
<comment type="caution">
    <text evidence="6">The sequence shown here is derived from an EMBL/GenBank/DDBJ whole genome shotgun (WGS) entry which is preliminary data.</text>
</comment>
<evidence type="ECO:0000256" key="1">
    <source>
        <dbReference type="ARBA" id="ARBA00022722"/>
    </source>
</evidence>